<accession>A0A0G1MQT5</accession>
<gene>
    <name evidence="1" type="ORF">UW82_C0046G0005</name>
</gene>
<organism evidence="1 2">
    <name type="scientific">candidate division WWE3 bacterium GW2011_GWC2_44_9</name>
    <dbReference type="NCBI Taxonomy" id="1619125"/>
    <lineage>
        <taxon>Bacteria</taxon>
        <taxon>Katanobacteria</taxon>
    </lineage>
</organism>
<evidence type="ECO:0000313" key="2">
    <source>
        <dbReference type="Proteomes" id="UP000034504"/>
    </source>
</evidence>
<name>A0A0G1MQT5_UNCKA</name>
<dbReference type="AlphaFoldDB" id="A0A0G1MQT5"/>
<evidence type="ECO:0000313" key="1">
    <source>
        <dbReference type="EMBL" id="KKT83137.1"/>
    </source>
</evidence>
<reference evidence="1 2" key="1">
    <citation type="journal article" date="2015" name="Nature">
        <title>rRNA introns, odd ribosomes, and small enigmatic genomes across a large radiation of phyla.</title>
        <authorList>
            <person name="Brown C.T."/>
            <person name="Hug L.A."/>
            <person name="Thomas B.C."/>
            <person name="Sharon I."/>
            <person name="Castelle C.J."/>
            <person name="Singh A."/>
            <person name="Wilkins M.J."/>
            <person name="Williams K.H."/>
            <person name="Banfield J.F."/>
        </authorList>
    </citation>
    <scope>NUCLEOTIDE SEQUENCE [LARGE SCALE GENOMIC DNA]</scope>
</reference>
<protein>
    <submittedName>
        <fullName evidence="1">Uncharacterized protein</fullName>
    </submittedName>
</protein>
<dbReference type="EMBL" id="LCJU01000046">
    <property type="protein sequence ID" value="KKT83137.1"/>
    <property type="molecule type" value="Genomic_DNA"/>
</dbReference>
<comment type="caution">
    <text evidence="1">The sequence shown here is derived from an EMBL/GenBank/DDBJ whole genome shotgun (WGS) entry which is preliminary data.</text>
</comment>
<dbReference type="Proteomes" id="UP000034504">
    <property type="component" value="Unassembled WGS sequence"/>
</dbReference>
<sequence>MFKPESKDCIGAILQNKKESASLIVIDSVVFAKWTDFDKSSTPGDPAEAAWDGTLIESVVTTGKDLGSDLVLISPALIFQSGKDPQAESGIKVAFI</sequence>
<proteinExistence type="predicted"/>